<comment type="caution">
    <text evidence="2">The sequence shown here is derived from an EMBL/GenBank/DDBJ whole genome shotgun (WGS) entry which is preliminary data.</text>
</comment>
<protein>
    <submittedName>
        <fullName evidence="2">Uncharacterized protein</fullName>
    </submittedName>
</protein>
<dbReference type="EMBL" id="BLPG01000001">
    <property type="protein sequence ID" value="GFJ95356.1"/>
    <property type="molecule type" value="Genomic_DNA"/>
</dbReference>
<evidence type="ECO:0000313" key="2">
    <source>
        <dbReference type="EMBL" id="GFJ95356.1"/>
    </source>
</evidence>
<dbReference type="Proteomes" id="UP000482960">
    <property type="component" value="Unassembled WGS sequence"/>
</dbReference>
<dbReference type="AlphaFoldDB" id="A0A6V8LMF6"/>
<evidence type="ECO:0000313" key="3">
    <source>
        <dbReference type="Proteomes" id="UP000482960"/>
    </source>
</evidence>
<name>A0A6V8LMF6_9ACTN</name>
<keyword evidence="3" id="KW-1185">Reference proteome</keyword>
<reference evidence="2 3" key="2">
    <citation type="submission" date="2020-03" db="EMBL/GenBank/DDBJ databases">
        <authorList>
            <person name="Ichikawa N."/>
            <person name="Kimura A."/>
            <person name="Kitahashi Y."/>
            <person name="Uohara A."/>
        </authorList>
    </citation>
    <scope>NUCLEOTIDE SEQUENCE [LARGE SCALE GENOMIC DNA]</scope>
    <source>
        <strain evidence="2 3">NBRC 108638</strain>
    </source>
</reference>
<sequence length="133" mass="12938">MSRAAYSRIGLRRPAAAGGADTAARVGGLGGFRGGAGGGRTRRAGMEMRGAACRAAATVRPVAAGATRTGAAATLRCTAGTPAVRSAAATPGAPGAGAAARSAASTADLPSLAVRRRGSRALTHDRAGHLRFS</sequence>
<feature type="compositionally biased region" description="Low complexity" evidence="1">
    <location>
        <begin position="85"/>
        <end position="107"/>
    </location>
</feature>
<organism evidence="2 3">
    <name type="scientific">Phytohabitans rumicis</name>
    <dbReference type="NCBI Taxonomy" id="1076125"/>
    <lineage>
        <taxon>Bacteria</taxon>
        <taxon>Bacillati</taxon>
        <taxon>Actinomycetota</taxon>
        <taxon>Actinomycetes</taxon>
        <taxon>Micromonosporales</taxon>
        <taxon>Micromonosporaceae</taxon>
    </lineage>
</organism>
<feature type="region of interest" description="Disordered" evidence="1">
    <location>
        <begin position="85"/>
        <end position="111"/>
    </location>
</feature>
<proteinExistence type="predicted"/>
<evidence type="ECO:0000256" key="1">
    <source>
        <dbReference type="SAM" id="MobiDB-lite"/>
    </source>
</evidence>
<reference evidence="2 3" key="1">
    <citation type="submission" date="2020-03" db="EMBL/GenBank/DDBJ databases">
        <title>Whole genome shotgun sequence of Phytohabitans rumicis NBRC 108638.</title>
        <authorList>
            <person name="Komaki H."/>
            <person name="Tamura T."/>
        </authorList>
    </citation>
    <scope>NUCLEOTIDE SEQUENCE [LARGE SCALE GENOMIC DNA]</scope>
    <source>
        <strain evidence="2 3">NBRC 108638</strain>
    </source>
</reference>
<dbReference type="RefSeq" id="WP_246278473.1">
    <property type="nucleotide sequence ID" value="NZ_BLPG01000001.1"/>
</dbReference>
<accession>A0A6V8LMF6</accession>
<gene>
    <name evidence="2" type="ORF">Prum_089980</name>
</gene>